<keyword evidence="4" id="KW-1185">Reference proteome</keyword>
<feature type="compositionally biased region" description="Basic and acidic residues" evidence="2">
    <location>
        <begin position="394"/>
        <end position="403"/>
    </location>
</feature>
<dbReference type="PANTHER" id="PTHR38010:SF1">
    <property type="entry name" value="SLR0848 PROTEIN"/>
    <property type="match status" value="1"/>
</dbReference>
<dbReference type="CDD" id="cd06503">
    <property type="entry name" value="ATP-synt_Fo_b"/>
    <property type="match status" value="1"/>
</dbReference>
<feature type="coiled-coil region" evidence="1">
    <location>
        <begin position="94"/>
        <end position="121"/>
    </location>
</feature>
<evidence type="ECO:0000313" key="4">
    <source>
        <dbReference type="Proteomes" id="UP001432209"/>
    </source>
</evidence>
<sequence>MDVQKKLDEIVDAVGNARSMPMSASCVVNRSELLSLLEEVREALPGSLAQAQELLGGHEQLSEQARQEAERIVAAAHTERSSLISDTVIARTAQEEADRILADARRDAEEIRAEADDYVDSKLANFEVVLNKTIGSVDRGREKLLGRGPGLDAQGYADEDAPEYSADPDTLIRRADDYVDAKLGAFEAVLSKTLEAVGRGRQKLLGRVATDDLGLHMAEQDAAGRQGHTSDADYLAGLAELSGQQPLQEAGAPAHPPMDPQAPSQVPAPEQPVQVQIPAQAQAPQQYADPAAQQQYADPAYGGYQQQDAYAYQQQDPYAYQQAQQPVYDPAAYDPNYSQGYGQNYDQAAQGWQQHPDAQAQQQPQHHPHQQQAQDPQGALDETSLFDTSMIDMEQLRRYEQGR</sequence>
<evidence type="ECO:0000256" key="1">
    <source>
        <dbReference type="SAM" id="Coils"/>
    </source>
</evidence>
<reference evidence="3" key="1">
    <citation type="submission" date="2022-10" db="EMBL/GenBank/DDBJ databases">
        <title>The complete genomes of actinobacterial strains from the NBC collection.</title>
        <authorList>
            <person name="Joergensen T.S."/>
            <person name="Alvarez Arevalo M."/>
            <person name="Sterndorff E.B."/>
            <person name="Faurdal D."/>
            <person name="Vuksanovic O."/>
            <person name="Mourched A.-S."/>
            <person name="Charusanti P."/>
            <person name="Shaw S."/>
            <person name="Blin K."/>
            <person name="Weber T."/>
        </authorList>
    </citation>
    <scope>NUCLEOTIDE SEQUENCE</scope>
    <source>
        <strain evidence="3">NBC_01432</strain>
    </source>
</reference>
<organism evidence="3 4">
    <name type="scientific">Streptomyces niveus</name>
    <name type="common">Streptomyces spheroides</name>
    <dbReference type="NCBI Taxonomy" id="193462"/>
    <lineage>
        <taxon>Bacteria</taxon>
        <taxon>Bacillati</taxon>
        <taxon>Actinomycetota</taxon>
        <taxon>Actinomycetes</taxon>
        <taxon>Kitasatosporales</taxon>
        <taxon>Streptomycetaceae</taxon>
        <taxon>Streptomyces</taxon>
    </lineage>
</organism>
<accession>A0ABZ2A067</accession>
<proteinExistence type="predicted"/>
<feature type="compositionally biased region" description="Low complexity" evidence="2">
    <location>
        <begin position="261"/>
        <end position="272"/>
    </location>
</feature>
<dbReference type="RefSeq" id="WP_329075779.1">
    <property type="nucleotide sequence ID" value="NZ_CP109495.1"/>
</dbReference>
<keyword evidence="1" id="KW-0175">Coiled coil</keyword>
<evidence type="ECO:0000313" key="3">
    <source>
        <dbReference type="EMBL" id="WUX52107.1"/>
    </source>
</evidence>
<dbReference type="Proteomes" id="UP001432209">
    <property type="component" value="Chromosome"/>
</dbReference>
<feature type="region of interest" description="Disordered" evidence="2">
    <location>
        <begin position="247"/>
        <end position="272"/>
    </location>
</feature>
<gene>
    <name evidence="3" type="ORF">OG442_11540</name>
</gene>
<feature type="compositionally biased region" description="Low complexity" evidence="2">
    <location>
        <begin position="353"/>
        <end position="377"/>
    </location>
</feature>
<dbReference type="PANTHER" id="PTHR38010">
    <property type="entry name" value="SLR0848 PROTEIN"/>
    <property type="match status" value="1"/>
</dbReference>
<dbReference type="EMBL" id="CP109495">
    <property type="protein sequence ID" value="WUX52107.1"/>
    <property type="molecule type" value="Genomic_DNA"/>
</dbReference>
<feature type="region of interest" description="Disordered" evidence="2">
    <location>
        <begin position="349"/>
        <end position="403"/>
    </location>
</feature>
<evidence type="ECO:0000256" key="2">
    <source>
        <dbReference type="SAM" id="MobiDB-lite"/>
    </source>
</evidence>
<protein>
    <submittedName>
        <fullName evidence="3">ATP synthase F0 subunit B</fullName>
    </submittedName>
</protein>
<name>A0ABZ2A067_STRNV</name>